<dbReference type="Proteomes" id="UP000829398">
    <property type="component" value="Chromosome 6"/>
</dbReference>
<evidence type="ECO:0000313" key="2">
    <source>
        <dbReference type="Proteomes" id="UP000829398"/>
    </source>
</evidence>
<evidence type="ECO:0000313" key="1">
    <source>
        <dbReference type="EMBL" id="KAH9737000.1"/>
    </source>
</evidence>
<organism evidence="1 2">
    <name type="scientific">Citrus sinensis</name>
    <name type="common">Sweet orange</name>
    <name type="synonym">Citrus aurantium var. sinensis</name>
    <dbReference type="NCBI Taxonomy" id="2711"/>
    <lineage>
        <taxon>Eukaryota</taxon>
        <taxon>Viridiplantae</taxon>
        <taxon>Streptophyta</taxon>
        <taxon>Embryophyta</taxon>
        <taxon>Tracheophyta</taxon>
        <taxon>Spermatophyta</taxon>
        <taxon>Magnoliopsida</taxon>
        <taxon>eudicotyledons</taxon>
        <taxon>Gunneridae</taxon>
        <taxon>Pentapetalae</taxon>
        <taxon>rosids</taxon>
        <taxon>malvids</taxon>
        <taxon>Sapindales</taxon>
        <taxon>Rutaceae</taxon>
        <taxon>Aurantioideae</taxon>
        <taxon>Citrus</taxon>
    </lineage>
</organism>
<protein>
    <submittedName>
        <fullName evidence="1">Reverse transcriptase domain-containing protein</fullName>
    </submittedName>
</protein>
<reference evidence="2" key="1">
    <citation type="journal article" date="2023" name="Hortic. Res.">
        <title>A chromosome-level phased genome enabling allele-level studies in sweet orange: a case study on citrus Huanglongbing tolerance.</title>
        <authorList>
            <person name="Wu B."/>
            <person name="Yu Q."/>
            <person name="Deng Z."/>
            <person name="Duan Y."/>
            <person name="Luo F."/>
            <person name="Gmitter F. Jr."/>
        </authorList>
    </citation>
    <scope>NUCLEOTIDE SEQUENCE [LARGE SCALE GENOMIC DNA]</scope>
    <source>
        <strain evidence="2">cv. Valencia</strain>
    </source>
</reference>
<accession>A0ACB8JWV2</accession>
<keyword evidence="1" id="KW-0808">Transferase</keyword>
<name>A0ACB8JWV2_CITSI</name>
<proteinExistence type="predicted"/>
<keyword evidence="1" id="KW-0695">RNA-directed DNA polymerase</keyword>
<keyword evidence="2" id="KW-1185">Reference proteome</keyword>
<dbReference type="EMBL" id="CM039175">
    <property type="protein sequence ID" value="KAH9737000.1"/>
    <property type="molecule type" value="Genomic_DNA"/>
</dbReference>
<comment type="caution">
    <text evidence="1">The sequence shown here is derived from an EMBL/GenBank/DDBJ whole genome shotgun (WGS) entry which is preliminary data.</text>
</comment>
<sequence>MCWTDDINVEIKSFSKHHVDAVVHSEEGRFWRCTGIYGHPETDKKKHTWELLRRLAGLSSLPWLCFRDFNEVLNLNENLRGRDRRANLVNDFREALKDCDLTDLGSTGYPFTWSNRRFGVNTIEERLDRFLGNSSWRESFQEKTAQNLISWSSDHSPIMMEVLEKGRGNRYSRKTFHRTHYEDMWSPYEKCKEIVKNEWIEGISWKGGNSAEIFKRISNESLANLRIWSREEFDGRKRKLQQLKKKLKDLKNGFRHLNSGEEIRRIEMEIDNILLDEEVYWKQRSRTDWLKDEEVFFHSKASTRKNKNKISGLEDESGKWTESEEEVERLFCEYFSKIFSSTNPSREQMDAAVEELPAKVTEEMGNYLDQPFTEEEVADALAQMCPTKAPGPDGLPVAFFQKHWSLVKEGVVTTCLHVLNEGGNLAPLNHTYIALIPKVNKPKKVTEFRPISLCNIIYRIIAKTMANRLKQILNDIISPTQSAFVPGRLITDNLVIRYECLNKIRQSRSKKRGLVALKLDISKAYDRIE</sequence>
<keyword evidence="1" id="KW-0548">Nucleotidyltransferase</keyword>
<gene>
    <name evidence="1" type="ORF">KPL71_018303</name>
</gene>